<accession>A0A2M8DQE4</accession>
<gene>
    <name evidence="1" type="ORF">CO073_03900</name>
</gene>
<dbReference type="Proteomes" id="UP000230136">
    <property type="component" value="Unassembled WGS sequence"/>
</dbReference>
<name>A0A2M8DQE4_9BACT</name>
<evidence type="ECO:0000313" key="1">
    <source>
        <dbReference type="EMBL" id="PJC01292.1"/>
    </source>
</evidence>
<dbReference type="AlphaFoldDB" id="A0A2M8DQE4"/>
<protein>
    <submittedName>
        <fullName evidence="1">Uncharacterized protein</fullName>
    </submittedName>
</protein>
<comment type="caution">
    <text evidence="1">The sequence shown here is derived from an EMBL/GenBank/DDBJ whole genome shotgun (WGS) entry which is preliminary data.</text>
</comment>
<evidence type="ECO:0000313" key="2">
    <source>
        <dbReference type="Proteomes" id="UP000230136"/>
    </source>
</evidence>
<sequence length="261" mass="30366">MKNFENQLKPENNNPQTLQEKILVIEKKLSIEYSEEEKESFNQWLSQVPENSLEKPMTITDIDDIETFLLQMPNYKEDKINLFFTKKEFTKEELQAILEKFSKTNPSFEISLVKHGNNVISIGIGNKVRNGSTILSGEYFGHYHPTQIRLENSENLPDCFVAGLMPSVGDIKGLLRHTESVKNGTRIFSKNGYIFIKPTAKTEDFSQAVEDFSQNYFDLFLGVNRFDFKSDDEVLRYFKERFCFEVSFHYFDKEKAGNDNV</sequence>
<proteinExistence type="predicted"/>
<reference evidence="2" key="1">
    <citation type="submission" date="2017-09" db="EMBL/GenBank/DDBJ databases">
        <title>Depth-based differentiation of microbial function through sediment-hosted aquifers and enrichment of novel symbionts in the deep terrestrial subsurface.</title>
        <authorList>
            <person name="Probst A.J."/>
            <person name="Ladd B."/>
            <person name="Jarett J.K."/>
            <person name="Geller-Mcgrath D.E."/>
            <person name="Sieber C.M.K."/>
            <person name="Emerson J.B."/>
            <person name="Anantharaman K."/>
            <person name="Thomas B.C."/>
            <person name="Malmstrom R."/>
            <person name="Stieglmeier M."/>
            <person name="Klingl A."/>
            <person name="Woyke T."/>
            <person name="Ryan C.M."/>
            <person name="Banfield J.F."/>
        </authorList>
    </citation>
    <scope>NUCLEOTIDE SEQUENCE [LARGE SCALE GENOMIC DNA]</scope>
</reference>
<organism evidence="1 2">
    <name type="scientific">Candidatus Komeilibacteria bacterium CG_4_9_14_0_8_um_filter_36_9</name>
    <dbReference type="NCBI Taxonomy" id="1974473"/>
    <lineage>
        <taxon>Bacteria</taxon>
        <taxon>Candidatus Komeiliibacteriota</taxon>
    </lineage>
</organism>
<dbReference type="EMBL" id="PFSY01000178">
    <property type="protein sequence ID" value="PJC01292.1"/>
    <property type="molecule type" value="Genomic_DNA"/>
</dbReference>